<feature type="region of interest" description="Disordered" evidence="2">
    <location>
        <begin position="1"/>
        <end position="27"/>
    </location>
</feature>
<evidence type="ECO:0000313" key="3">
    <source>
        <dbReference type="EMBL" id="EKX42958.1"/>
    </source>
</evidence>
<dbReference type="KEGG" id="gtt:GUITHDRAFT_111006"/>
<accession>L1J357</accession>
<dbReference type="EMBL" id="JH993013">
    <property type="protein sequence ID" value="EKX42958.1"/>
    <property type="molecule type" value="Genomic_DNA"/>
</dbReference>
<protein>
    <submittedName>
        <fullName evidence="3 4">Uncharacterized protein</fullName>
    </submittedName>
</protein>
<reference evidence="5" key="2">
    <citation type="submission" date="2012-11" db="EMBL/GenBank/DDBJ databases">
        <authorList>
            <person name="Kuo A."/>
            <person name="Curtis B.A."/>
            <person name="Tanifuji G."/>
            <person name="Burki F."/>
            <person name="Gruber A."/>
            <person name="Irimia M."/>
            <person name="Maruyama S."/>
            <person name="Arias M.C."/>
            <person name="Ball S.G."/>
            <person name="Gile G.H."/>
            <person name="Hirakawa Y."/>
            <person name="Hopkins J.F."/>
            <person name="Rensing S.A."/>
            <person name="Schmutz J."/>
            <person name="Symeonidi A."/>
            <person name="Elias M."/>
            <person name="Eveleigh R.J."/>
            <person name="Herman E.K."/>
            <person name="Klute M.J."/>
            <person name="Nakayama T."/>
            <person name="Obornik M."/>
            <person name="Reyes-Prieto A."/>
            <person name="Armbrust E.V."/>
            <person name="Aves S.J."/>
            <person name="Beiko R.G."/>
            <person name="Coutinho P."/>
            <person name="Dacks J.B."/>
            <person name="Durnford D.G."/>
            <person name="Fast N.M."/>
            <person name="Green B.R."/>
            <person name="Grisdale C."/>
            <person name="Hempe F."/>
            <person name="Henrissat B."/>
            <person name="Hoppner M.P."/>
            <person name="Ishida K.-I."/>
            <person name="Kim E."/>
            <person name="Koreny L."/>
            <person name="Kroth P.G."/>
            <person name="Liu Y."/>
            <person name="Malik S.-B."/>
            <person name="Maier U.G."/>
            <person name="McRose D."/>
            <person name="Mock T."/>
            <person name="Neilson J.A."/>
            <person name="Onodera N.T."/>
            <person name="Poole A.M."/>
            <person name="Pritham E.J."/>
            <person name="Richards T.A."/>
            <person name="Rocap G."/>
            <person name="Roy S.W."/>
            <person name="Sarai C."/>
            <person name="Schaack S."/>
            <person name="Shirato S."/>
            <person name="Slamovits C.H."/>
            <person name="Spencer D.F."/>
            <person name="Suzuki S."/>
            <person name="Worden A.Z."/>
            <person name="Zauner S."/>
            <person name="Barry K."/>
            <person name="Bell C."/>
            <person name="Bharti A.K."/>
            <person name="Crow J.A."/>
            <person name="Grimwood J."/>
            <person name="Kramer R."/>
            <person name="Lindquist E."/>
            <person name="Lucas S."/>
            <person name="Salamov A."/>
            <person name="McFadden G.I."/>
            <person name="Lane C.E."/>
            <person name="Keeling P.J."/>
            <person name="Gray M.W."/>
            <person name="Grigoriev I.V."/>
            <person name="Archibald J.M."/>
        </authorList>
    </citation>
    <scope>NUCLEOTIDE SEQUENCE</scope>
    <source>
        <strain evidence="5">CCMP2712</strain>
    </source>
</reference>
<evidence type="ECO:0000256" key="1">
    <source>
        <dbReference type="SAM" id="Coils"/>
    </source>
</evidence>
<sequence>MPAQSPERGRAGAAFPDSADSQGTASMSRWEHQIASLRQASSATILALEERLKGLQNQLAYEEQTRKKWSEHANDLQKQLHRARRDASELIVQQRKAIMYLTEDRTRLHSLISDMQKENRALRQQVRAYMSQAVGEQEAVTGCITWMVDGDSGGRDATAIPLIHSRYVDQTAKDESRWLEGRLWKTPPANAFGDFISIEEDSPNNSFFTPSSSPRIEGAVPEKMVEGRSESNESESADPSSLPPGAQALHANFSPDQCRTGFSNSSSPEDW</sequence>
<evidence type="ECO:0000313" key="4">
    <source>
        <dbReference type="EnsemblProtists" id="EKX42958"/>
    </source>
</evidence>
<dbReference type="Proteomes" id="UP000011087">
    <property type="component" value="Unassembled WGS sequence"/>
</dbReference>
<feature type="region of interest" description="Disordered" evidence="2">
    <location>
        <begin position="203"/>
        <end position="271"/>
    </location>
</feature>
<proteinExistence type="predicted"/>
<keyword evidence="5" id="KW-1185">Reference proteome</keyword>
<dbReference type="HOGENOM" id="CLU_1028364_0_0_1"/>
<feature type="coiled-coil region" evidence="1">
    <location>
        <begin position="38"/>
        <end position="132"/>
    </location>
</feature>
<reference evidence="3 5" key="1">
    <citation type="journal article" date="2012" name="Nature">
        <title>Algal genomes reveal evolutionary mosaicism and the fate of nucleomorphs.</title>
        <authorList>
            <consortium name="DOE Joint Genome Institute"/>
            <person name="Curtis B.A."/>
            <person name="Tanifuji G."/>
            <person name="Burki F."/>
            <person name="Gruber A."/>
            <person name="Irimia M."/>
            <person name="Maruyama S."/>
            <person name="Arias M.C."/>
            <person name="Ball S.G."/>
            <person name="Gile G.H."/>
            <person name="Hirakawa Y."/>
            <person name="Hopkins J.F."/>
            <person name="Kuo A."/>
            <person name="Rensing S.A."/>
            <person name="Schmutz J."/>
            <person name="Symeonidi A."/>
            <person name="Elias M."/>
            <person name="Eveleigh R.J."/>
            <person name="Herman E.K."/>
            <person name="Klute M.J."/>
            <person name="Nakayama T."/>
            <person name="Obornik M."/>
            <person name="Reyes-Prieto A."/>
            <person name="Armbrust E.V."/>
            <person name="Aves S.J."/>
            <person name="Beiko R.G."/>
            <person name="Coutinho P."/>
            <person name="Dacks J.B."/>
            <person name="Durnford D.G."/>
            <person name="Fast N.M."/>
            <person name="Green B.R."/>
            <person name="Grisdale C.J."/>
            <person name="Hempel F."/>
            <person name="Henrissat B."/>
            <person name="Hoppner M.P."/>
            <person name="Ishida K."/>
            <person name="Kim E."/>
            <person name="Koreny L."/>
            <person name="Kroth P.G."/>
            <person name="Liu Y."/>
            <person name="Malik S.B."/>
            <person name="Maier U.G."/>
            <person name="McRose D."/>
            <person name="Mock T."/>
            <person name="Neilson J.A."/>
            <person name="Onodera N.T."/>
            <person name="Poole A.M."/>
            <person name="Pritham E.J."/>
            <person name="Richards T.A."/>
            <person name="Rocap G."/>
            <person name="Roy S.W."/>
            <person name="Sarai C."/>
            <person name="Schaack S."/>
            <person name="Shirato S."/>
            <person name="Slamovits C.H."/>
            <person name="Spencer D.F."/>
            <person name="Suzuki S."/>
            <person name="Worden A.Z."/>
            <person name="Zauner S."/>
            <person name="Barry K."/>
            <person name="Bell C."/>
            <person name="Bharti A.K."/>
            <person name="Crow J.A."/>
            <person name="Grimwood J."/>
            <person name="Kramer R."/>
            <person name="Lindquist E."/>
            <person name="Lucas S."/>
            <person name="Salamov A."/>
            <person name="McFadden G.I."/>
            <person name="Lane C.E."/>
            <person name="Keeling P.J."/>
            <person name="Gray M.W."/>
            <person name="Grigoriev I.V."/>
            <person name="Archibald J.M."/>
        </authorList>
    </citation>
    <scope>NUCLEOTIDE SEQUENCE</scope>
    <source>
        <strain evidence="3 5">CCMP2712</strain>
    </source>
</reference>
<dbReference type="GeneID" id="17299623"/>
<evidence type="ECO:0000313" key="5">
    <source>
        <dbReference type="Proteomes" id="UP000011087"/>
    </source>
</evidence>
<evidence type="ECO:0000256" key="2">
    <source>
        <dbReference type="SAM" id="MobiDB-lite"/>
    </source>
</evidence>
<feature type="compositionally biased region" description="Polar residues" evidence="2">
    <location>
        <begin position="254"/>
        <end position="271"/>
    </location>
</feature>
<gene>
    <name evidence="3" type="ORF">GUITHDRAFT_111006</name>
</gene>
<reference evidence="4" key="3">
    <citation type="submission" date="2015-06" db="UniProtKB">
        <authorList>
            <consortium name="EnsemblProtists"/>
        </authorList>
    </citation>
    <scope>IDENTIFICATION</scope>
</reference>
<dbReference type="PaxDb" id="55529-EKX42958"/>
<dbReference type="RefSeq" id="XP_005829938.1">
    <property type="nucleotide sequence ID" value="XM_005829881.1"/>
</dbReference>
<dbReference type="EnsemblProtists" id="EKX42958">
    <property type="protein sequence ID" value="EKX42958"/>
    <property type="gene ID" value="GUITHDRAFT_111006"/>
</dbReference>
<dbReference type="AlphaFoldDB" id="L1J357"/>
<feature type="compositionally biased region" description="Low complexity" evidence="2">
    <location>
        <begin position="203"/>
        <end position="214"/>
    </location>
</feature>
<keyword evidence="1" id="KW-0175">Coiled coil</keyword>
<name>L1J357_GUITC</name>
<organism evidence="3">
    <name type="scientific">Guillardia theta (strain CCMP2712)</name>
    <name type="common">Cryptophyte</name>
    <dbReference type="NCBI Taxonomy" id="905079"/>
    <lineage>
        <taxon>Eukaryota</taxon>
        <taxon>Cryptophyceae</taxon>
        <taxon>Pyrenomonadales</taxon>
        <taxon>Geminigeraceae</taxon>
        <taxon>Guillardia</taxon>
    </lineage>
</organism>